<dbReference type="Proteomes" id="UP000033881">
    <property type="component" value="Unassembled WGS sequence"/>
</dbReference>
<evidence type="ECO:0000256" key="1">
    <source>
        <dbReference type="SAM" id="Phobius"/>
    </source>
</evidence>
<feature type="transmembrane region" description="Helical" evidence="1">
    <location>
        <begin position="126"/>
        <end position="143"/>
    </location>
</feature>
<dbReference type="STRING" id="1618574.UT24_C0009G0070"/>
<dbReference type="InterPro" id="IPR037185">
    <property type="entry name" value="EmrE-like"/>
</dbReference>
<feature type="transmembrane region" description="Helical" evidence="1">
    <location>
        <begin position="241"/>
        <end position="261"/>
    </location>
</feature>
<dbReference type="SUPFAM" id="SSF103481">
    <property type="entry name" value="Multidrug resistance efflux transporter EmrE"/>
    <property type="match status" value="2"/>
</dbReference>
<feature type="transmembrane region" description="Helical" evidence="1">
    <location>
        <begin position="68"/>
        <end position="89"/>
    </location>
</feature>
<feature type="transmembrane region" description="Helical" evidence="1">
    <location>
        <begin position="149"/>
        <end position="169"/>
    </location>
</feature>
<name>A0A0G0MC40_9BACT</name>
<organism evidence="3 4">
    <name type="scientific">Candidatus Woesebacteria bacterium GW2011_GWB1_39_12</name>
    <dbReference type="NCBI Taxonomy" id="1618574"/>
    <lineage>
        <taxon>Bacteria</taxon>
        <taxon>Candidatus Woeseibacteriota</taxon>
    </lineage>
</organism>
<dbReference type="Pfam" id="PF00892">
    <property type="entry name" value="EamA"/>
    <property type="match status" value="2"/>
</dbReference>
<evidence type="ECO:0000313" key="4">
    <source>
        <dbReference type="Proteomes" id="UP000033881"/>
    </source>
</evidence>
<keyword evidence="1" id="KW-0472">Membrane</keyword>
<dbReference type="PANTHER" id="PTHR22911">
    <property type="entry name" value="ACYL-MALONYL CONDENSING ENZYME-RELATED"/>
    <property type="match status" value="1"/>
</dbReference>
<sequence length="293" mass="32678">MKNQKFGAISLFTAAGFYGLYGIFSRLIGTSFGSFSQNWVRNLIVLALIAGVIVIRKTKLLAIRKEDLKWIILWLLSGSWVTVLTFIAFNNLQIGTTYLIIYSSMIAAGFISGKIFFKEKLNISKTASLVLCFLGLVIIYRFSISSNEVIYVILAFTSGFMTGVWNTISKKFSDHYSNNQIVMMDAAGGVIAALIGSMLFKEKLPMESSSVKWFWIFVYALVQTVNVGLIVYGFKNIEAQVGSIILPVEIIFATLFSYFVFKEYPQPATYLGGLLIISAAILPNINAVLYRRT</sequence>
<dbReference type="GO" id="GO:0016020">
    <property type="term" value="C:membrane"/>
    <property type="evidence" value="ECO:0007669"/>
    <property type="project" value="InterPro"/>
</dbReference>
<feature type="transmembrane region" description="Helical" evidence="1">
    <location>
        <begin position="267"/>
        <end position="290"/>
    </location>
</feature>
<feature type="transmembrane region" description="Helical" evidence="1">
    <location>
        <begin position="39"/>
        <end position="56"/>
    </location>
</feature>
<feature type="transmembrane region" description="Helical" evidence="1">
    <location>
        <begin position="7"/>
        <end position="27"/>
    </location>
</feature>
<feature type="transmembrane region" description="Helical" evidence="1">
    <location>
        <begin position="95"/>
        <end position="117"/>
    </location>
</feature>
<accession>A0A0G0MC40</accession>
<feature type="domain" description="EamA" evidence="2">
    <location>
        <begin position="151"/>
        <end position="282"/>
    </location>
</feature>
<reference evidence="3 4" key="1">
    <citation type="journal article" date="2015" name="Nature">
        <title>rRNA introns, odd ribosomes, and small enigmatic genomes across a large radiation of phyla.</title>
        <authorList>
            <person name="Brown C.T."/>
            <person name="Hug L.A."/>
            <person name="Thomas B.C."/>
            <person name="Sharon I."/>
            <person name="Castelle C.J."/>
            <person name="Singh A."/>
            <person name="Wilkins M.J."/>
            <person name="Williams K.H."/>
            <person name="Banfield J.F."/>
        </authorList>
    </citation>
    <scope>NUCLEOTIDE SEQUENCE [LARGE SCALE GENOMIC DNA]</scope>
</reference>
<keyword evidence="1" id="KW-0812">Transmembrane</keyword>
<feature type="transmembrane region" description="Helical" evidence="1">
    <location>
        <begin position="212"/>
        <end position="234"/>
    </location>
</feature>
<dbReference type="AlphaFoldDB" id="A0A0G0MC40"/>
<gene>
    <name evidence="3" type="ORF">UT24_C0009G0070</name>
</gene>
<keyword evidence="1" id="KW-1133">Transmembrane helix</keyword>
<protein>
    <recommendedName>
        <fullName evidence="2">EamA domain-containing protein</fullName>
    </recommendedName>
</protein>
<feature type="domain" description="EamA" evidence="2">
    <location>
        <begin position="6"/>
        <end position="140"/>
    </location>
</feature>
<evidence type="ECO:0000259" key="2">
    <source>
        <dbReference type="Pfam" id="PF00892"/>
    </source>
</evidence>
<proteinExistence type="predicted"/>
<feature type="transmembrane region" description="Helical" evidence="1">
    <location>
        <begin position="181"/>
        <end position="200"/>
    </location>
</feature>
<dbReference type="InterPro" id="IPR000620">
    <property type="entry name" value="EamA_dom"/>
</dbReference>
<dbReference type="EMBL" id="LBWB01000009">
    <property type="protein sequence ID" value="KKR00753.1"/>
    <property type="molecule type" value="Genomic_DNA"/>
</dbReference>
<comment type="caution">
    <text evidence="3">The sequence shown here is derived from an EMBL/GenBank/DDBJ whole genome shotgun (WGS) entry which is preliminary data.</text>
</comment>
<evidence type="ECO:0000313" key="3">
    <source>
        <dbReference type="EMBL" id="KKR00753.1"/>
    </source>
</evidence>